<feature type="region of interest" description="Disordered" evidence="1">
    <location>
        <begin position="1"/>
        <end position="100"/>
    </location>
</feature>
<name>W3XQL6_PESFW</name>
<gene>
    <name evidence="2" type="ORF">PFICI_02112</name>
</gene>
<accession>W3XQL6</accession>
<sequence length="192" mass="21253">MDQRRWQKKAHTNWACRFARSDEQGGLGQIHVDSGRTHRPPTRRGWLDPQAAAGPRGPAKSRRRANWLPAGHHPPGPMPPAPGVEPAPARGYAVPGSGHPQAVDGRMSVRVAQFASDPAPRTATGFAALALLIHRRAEARGGRVWGVSRRGPRYIFFTHRPPTQHPEDHRPIFRLSMAHSPERRQAPPAPKR</sequence>
<dbReference type="HOGENOM" id="CLU_1415627_0_0_1"/>
<dbReference type="GeneID" id="19267125"/>
<organism evidence="2 3">
    <name type="scientific">Pestalotiopsis fici (strain W106-1 / CGMCC3.15140)</name>
    <dbReference type="NCBI Taxonomy" id="1229662"/>
    <lineage>
        <taxon>Eukaryota</taxon>
        <taxon>Fungi</taxon>
        <taxon>Dikarya</taxon>
        <taxon>Ascomycota</taxon>
        <taxon>Pezizomycotina</taxon>
        <taxon>Sordariomycetes</taxon>
        <taxon>Xylariomycetidae</taxon>
        <taxon>Amphisphaeriales</taxon>
        <taxon>Sporocadaceae</taxon>
        <taxon>Pestalotiopsis</taxon>
    </lineage>
</organism>
<dbReference type="RefSeq" id="XP_007828884.1">
    <property type="nucleotide sequence ID" value="XM_007830693.1"/>
</dbReference>
<feature type="compositionally biased region" description="Basic residues" evidence="1">
    <location>
        <begin position="1"/>
        <end position="11"/>
    </location>
</feature>
<keyword evidence="3" id="KW-1185">Reference proteome</keyword>
<evidence type="ECO:0000256" key="1">
    <source>
        <dbReference type="SAM" id="MobiDB-lite"/>
    </source>
</evidence>
<dbReference type="KEGG" id="pfy:PFICI_02112"/>
<reference evidence="3" key="1">
    <citation type="journal article" date="2015" name="BMC Genomics">
        <title>Genomic and transcriptomic analysis of the endophytic fungus Pestalotiopsis fici reveals its lifestyle and high potential for synthesis of natural products.</title>
        <authorList>
            <person name="Wang X."/>
            <person name="Zhang X."/>
            <person name="Liu L."/>
            <person name="Xiang M."/>
            <person name="Wang W."/>
            <person name="Sun X."/>
            <person name="Che Y."/>
            <person name="Guo L."/>
            <person name="Liu G."/>
            <person name="Guo L."/>
            <person name="Wang C."/>
            <person name="Yin W.B."/>
            <person name="Stadler M."/>
            <person name="Zhang X."/>
            <person name="Liu X."/>
        </authorList>
    </citation>
    <scope>NUCLEOTIDE SEQUENCE [LARGE SCALE GENOMIC DNA]</scope>
    <source>
        <strain evidence="3">W106-1 / CGMCC3.15140</strain>
    </source>
</reference>
<evidence type="ECO:0000313" key="2">
    <source>
        <dbReference type="EMBL" id="ETS88284.1"/>
    </source>
</evidence>
<dbReference type="AlphaFoldDB" id="W3XQL6"/>
<evidence type="ECO:0000313" key="3">
    <source>
        <dbReference type="Proteomes" id="UP000030651"/>
    </source>
</evidence>
<dbReference type="InParanoid" id="W3XQL6"/>
<dbReference type="EMBL" id="KI912109">
    <property type="protein sequence ID" value="ETS88284.1"/>
    <property type="molecule type" value="Genomic_DNA"/>
</dbReference>
<proteinExistence type="predicted"/>
<dbReference type="Proteomes" id="UP000030651">
    <property type="component" value="Unassembled WGS sequence"/>
</dbReference>
<protein>
    <submittedName>
        <fullName evidence="2">Uncharacterized protein</fullName>
    </submittedName>
</protein>
<feature type="compositionally biased region" description="Pro residues" evidence="1">
    <location>
        <begin position="72"/>
        <end position="85"/>
    </location>
</feature>